<dbReference type="Proteomes" id="UP000011205">
    <property type="component" value="Unassembled WGS sequence"/>
</dbReference>
<organism evidence="1 2">
    <name type="scientific">Streptomyces viridochromogenes Tue57</name>
    <dbReference type="NCBI Taxonomy" id="1160705"/>
    <lineage>
        <taxon>Bacteria</taxon>
        <taxon>Bacillati</taxon>
        <taxon>Actinomycetota</taxon>
        <taxon>Actinomycetes</taxon>
        <taxon>Kitasatosporales</taxon>
        <taxon>Streptomycetaceae</taxon>
        <taxon>Streptomyces</taxon>
    </lineage>
</organism>
<dbReference type="PATRIC" id="fig|1160705.3.peg.8081"/>
<name>L8P409_STRVR</name>
<reference evidence="1 2" key="1">
    <citation type="journal article" date="2013" name="Genome Announc.">
        <title>Draft Genome Sequence of Streptomyces viridochromogenes Strain Tu57, Producer of Avilamycin.</title>
        <authorList>
            <person name="Gruning B.A."/>
            <person name="Erxleben A."/>
            <person name="Hahnlein A."/>
            <person name="Gunther S."/>
        </authorList>
    </citation>
    <scope>NUCLEOTIDE SEQUENCE [LARGE SCALE GENOMIC DNA]</scope>
    <source>
        <strain evidence="1 2">Tue57</strain>
    </source>
</reference>
<evidence type="ECO:0000313" key="1">
    <source>
        <dbReference type="EMBL" id="ELS50873.1"/>
    </source>
</evidence>
<comment type="caution">
    <text evidence="1">The sequence shown here is derived from an EMBL/GenBank/DDBJ whole genome shotgun (WGS) entry which is preliminary data.</text>
</comment>
<proteinExistence type="predicted"/>
<accession>L8P409</accession>
<dbReference type="AlphaFoldDB" id="L8P409"/>
<protein>
    <submittedName>
        <fullName evidence="1">Uncharacterized protein</fullName>
    </submittedName>
</protein>
<dbReference type="EMBL" id="AMLP01000261">
    <property type="protein sequence ID" value="ELS50873.1"/>
    <property type="molecule type" value="Genomic_DNA"/>
</dbReference>
<sequence>MSLAETLGEDDPALEQITDFLAIGTPGERRTRQFLRDR</sequence>
<gene>
    <name evidence="1" type="ORF">STVIR_8181</name>
</gene>
<evidence type="ECO:0000313" key="2">
    <source>
        <dbReference type="Proteomes" id="UP000011205"/>
    </source>
</evidence>